<organism evidence="3 4">
    <name type="scientific">Toxocara canis</name>
    <name type="common">Canine roundworm</name>
    <dbReference type="NCBI Taxonomy" id="6265"/>
    <lineage>
        <taxon>Eukaryota</taxon>
        <taxon>Metazoa</taxon>
        <taxon>Ecdysozoa</taxon>
        <taxon>Nematoda</taxon>
        <taxon>Chromadorea</taxon>
        <taxon>Rhabditida</taxon>
        <taxon>Spirurina</taxon>
        <taxon>Ascaridomorpha</taxon>
        <taxon>Ascaridoidea</taxon>
        <taxon>Toxocaridae</taxon>
        <taxon>Toxocara</taxon>
    </lineage>
</organism>
<dbReference type="AlphaFoldDB" id="A0A183U0A8"/>
<dbReference type="Gene3D" id="1.10.357.40">
    <property type="entry name" value="YbiA-like"/>
    <property type="match status" value="1"/>
</dbReference>
<reference evidence="4" key="1">
    <citation type="submission" date="2016-06" db="UniProtKB">
        <authorList>
            <consortium name="WormBaseParasite"/>
        </authorList>
    </citation>
    <scope>IDENTIFICATION</scope>
</reference>
<proteinExistence type="predicted"/>
<dbReference type="SUPFAM" id="SSF143990">
    <property type="entry name" value="YbiA-like"/>
    <property type="match status" value="1"/>
</dbReference>
<dbReference type="WBParaSite" id="TCNE_0000192801-mRNA-1">
    <property type="protein sequence ID" value="TCNE_0000192801-mRNA-1"/>
    <property type="gene ID" value="TCNE_0000192801"/>
</dbReference>
<protein>
    <submittedName>
        <fullName evidence="4">DUF1768 domain-containing protein</fullName>
    </submittedName>
</protein>
<gene>
    <name evidence="2" type="ORF">TCNE_LOCUS1928</name>
</gene>
<dbReference type="InterPro" id="IPR012816">
    <property type="entry name" value="NADAR"/>
</dbReference>
<evidence type="ECO:0000313" key="4">
    <source>
        <dbReference type="WBParaSite" id="TCNE_0000192801-mRNA-1"/>
    </source>
</evidence>
<keyword evidence="3" id="KW-1185">Reference proteome</keyword>
<reference evidence="2 3" key="2">
    <citation type="submission" date="2018-11" db="EMBL/GenBank/DDBJ databases">
        <authorList>
            <consortium name="Pathogen Informatics"/>
        </authorList>
    </citation>
    <scope>NUCLEOTIDE SEQUENCE [LARGE SCALE GENOMIC DNA]</scope>
</reference>
<dbReference type="CDD" id="cd15457">
    <property type="entry name" value="NADAR"/>
    <property type="match status" value="1"/>
</dbReference>
<evidence type="ECO:0000313" key="3">
    <source>
        <dbReference type="Proteomes" id="UP000050794"/>
    </source>
</evidence>
<dbReference type="EMBL" id="UYWY01001676">
    <property type="protein sequence ID" value="VDM27096.1"/>
    <property type="molecule type" value="Genomic_DNA"/>
</dbReference>
<accession>A0A183U0A8</accession>
<feature type="domain" description="NADAR" evidence="1">
    <location>
        <begin position="17"/>
        <end position="134"/>
    </location>
</feature>
<evidence type="ECO:0000259" key="1">
    <source>
        <dbReference type="Pfam" id="PF08719"/>
    </source>
</evidence>
<dbReference type="InterPro" id="IPR037238">
    <property type="entry name" value="YbiA-like_sf"/>
</dbReference>
<dbReference type="Pfam" id="PF08719">
    <property type="entry name" value="NADAR"/>
    <property type="match status" value="1"/>
</dbReference>
<name>A0A183U0A8_TOXCA</name>
<sequence length="157" mass="17675">MNEAVVPESEAINCFQAAIKVNGHVYPTVEHYYQACKLYQLSGPKLASELRSIREAGQAKVISRKLLREAGVSLHKIEEWKYHEAPLLLHHALVHKFVQHSDLSDMLVQTGNAILAHSYDHENTFATGCGTHEVLDWAKRNSGRIIQVPVVFICHLL</sequence>
<evidence type="ECO:0000313" key="2">
    <source>
        <dbReference type="EMBL" id="VDM27096.1"/>
    </source>
</evidence>
<dbReference type="Proteomes" id="UP000050794">
    <property type="component" value="Unassembled WGS sequence"/>
</dbReference>